<feature type="non-terminal residue" evidence="1">
    <location>
        <position position="41"/>
    </location>
</feature>
<organism evidence="1 2">
    <name type="scientific">Alternaria panax</name>
    <dbReference type="NCBI Taxonomy" id="48097"/>
    <lineage>
        <taxon>Eukaryota</taxon>
        <taxon>Fungi</taxon>
        <taxon>Dikarya</taxon>
        <taxon>Ascomycota</taxon>
        <taxon>Pezizomycotina</taxon>
        <taxon>Dothideomycetes</taxon>
        <taxon>Pleosporomycetidae</taxon>
        <taxon>Pleosporales</taxon>
        <taxon>Pleosporineae</taxon>
        <taxon>Pleosporaceae</taxon>
        <taxon>Alternaria</taxon>
        <taxon>Alternaria sect. Panax</taxon>
    </lineage>
</organism>
<gene>
    <name evidence="1" type="ORF">G6011_08260</name>
</gene>
<sequence>MTLRNKTISTVVKVDSSLNKTSVGTANSTTIDVDETSVTPG</sequence>
<protein>
    <submittedName>
        <fullName evidence="1">Uncharacterized protein</fullName>
    </submittedName>
</protein>
<comment type="caution">
    <text evidence="1">The sequence shown here is derived from an EMBL/GenBank/DDBJ whole genome shotgun (WGS) entry which is preliminary data.</text>
</comment>
<dbReference type="EMBL" id="JAANER010000004">
    <property type="protein sequence ID" value="KAG9190172.1"/>
    <property type="molecule type" value="Genomic_DNA"/>
</dbReference>
<name>A0AAD4FHY9_9PLEO</name>
<dbReference type="Proteomes" id="UP001199106">
    <property type="component" value="Unassembled WGS sequence"/>
</dbReference>
<evidence type="ECO:0000313" key="2">
    <source>
        <dbReference type="Proteomes" id="UP001199106"/>
    </source>
</evidence>
<reference evidence="1" key="1">
    <citation type="submission" date="2021-07" db="EMBL/GenBank/DDBJ databases">
        <title>Genome Resource of American Ginseng Black Spot Pathogen Alternaria panax.</title>
        <authorList>
            <person name="Qiu C."/>
            <person name="Wang W."/>
            <person name="Liu Z."/>
        </authorList>
    </citation>
    <scope>NUCLEOTIDE SEQUENCE</scope>
    <source>
        <strain evidence="1">BNCC115425</strain>
    </source>
</reference>
<keyword evidence="2" id="KW-1185">Reference proteome</keyword>
<dbReference type="AlphaFoldDB" id="A0AAD4FHY9"/>
<accession>A0AAD4FHY9</accession>
<proteinExistence type="predicted"/>
<evidence type="ECO:0000313" key="1">
    <source>
        <dbReference type="EMBL" id="KAG9190172.1"/>
    </source>
</evidence>